<dbReference type="PROSITE" id="PS50067">
    <property type="entry name" value="KINESIN_MOTOR_2"/>
    <property type="match status" value="1"/>
</dbReference>
<keyword evidence="4" id="KW-0206">Cytoskeleton</keyword>
<reference evidence="8" key="2">
    <citation type="submission" date="2025-09" db="UniProtKB">
        <authorList>
            <consortium name="Ensembl"/>
        </authorList>
    </citation>
    <scope>IDENTIFICATION</scope>
</reference>
<dbReference type="GO" id="GO:0007052">
    <property type="term" value="P:mitotic spindle organization"/>
    <property type="evidence" value="ECO:0007669"/>
    <property type="project" value="TreeGrafter"/>
</dbReference>
<dbReference type="InterPro" id="IPR027417">
    <property type="entry name" value="P-loop_NTPase"/>
</dbReference>
<dbReference type="Pfam" id="PF00225">
    <property type="entry name" value="Kinesin"/>
    <property type="match status" value="1"/>
</dbReference>
<feature type="region of interest" description="Disordered" evidence="6">
    <location>
        <begin position="191"/>
        <end position="222"/>
    </location>
</feature>
<dbReference type="InterPro" id="IPR027640">
    <property type="entry name" value="Kinesin-like_fam"/>
</dbReference>
<dbReference type="GO" id="GO:0007018">
    <property type="term" value="P:microtubule-based movement"/>
    <property type="evidence" value="ECO:0007669"/>
    <property type="project" value="InterPro"/>
</dbReference>
<dbReference type="Ensembl" id="ENSPCET00000017235.1">
    <property type="protein sequence ID" value="ENSPCEP00000016650.1"/>
    <property type="gene ID" value="ENSPCEG00000013082.1"/>
</dbReference>
<accession>A0A8C8S7Y0</accession>
<organism evidence="8 9">
    <name type="scientific">Pelusios castaneus</name>
    <name type="common">West African mud turtle</name>
    <dbReference type="NCBI Taxonomy" id="367368"/>
    <lineage>
        <taxon>Eukaryota</taxon>
        <taxon>Metazoa</taxon>
        <taxon>Chordata</taxon>
        <taxon>Craniata</taxon>
        <taxon>Vertebrata</taxon>
        <taxon>Euteleostomi</taxon>
        <taxon>Archelosauria</taxon>
        <taxon>Testudinata</taxon>
        <taxon>Testudines</taxon>
        <taxon>Pleurodira</taxon>
        <taxon>Pelomedusidae</taxon>
        <taxon>Pelusios</taxon>
    </lineage>
</organism>
<evidence type="ECO:0000256" key="6">
    <source>
        <dbReference type="SAM" id="MobiDB-lite"/>
    </source>
</evidence>
<feature type="domain" description="Kinesin motor" evidence="7">
    <location>
        <begin position="2"/>
        <end position="222"/>
    </location>
</feature>
<evidence type="ECO:0000256" key="5">
    <source>
        <dbReference type="PROSITE-ProRule" id="PRU00283"/>
    </source>
</evidence>
<evidence type="ECO:0000313" key="9">
    <source>
        <dbReference type="Proteomes" id="UP000694393"/>
    </source>
</evidence>
<dbReference type="AlphaFoldDB" id="A0A8C8S7Y0"/>
<reference evidence="8" key="1">
    <citation type="submission" date="2025-08" db="UniProtKB">
        <authorList>
            <consortium name="Ensembl"/>
        </authorList>
    </citation>
    <scope>IDENTIFICATION</scope>
</reference>
<name>A0A8C8S7Y0_9SAUR</name>
<dbReference type="Gene3D" id="3.40.850.10">
    <property type="entry name" value="Kinesin motor domain"/>
    <property type="match status" value="1"/>
</dbReference>
<feature type="binding site" evidence="5">
    <location>
        <begin position="79"/>
        <end position="86"/>
    </location>
    <ligand>
        <name>ATP</name>
        <dbReference type="ChEBI" id="CHEBI:30616"/>
    </ligand>
</feature>
<evidence type="ECO:0000256" key="1">
    <source>
        <dbReference type="ARBA" id="ARBA00004245"/>
    </source>
</evidence>
<keyword evidence="9" id="KW-1185">Reference proteome</keyword>
<dbReference type="PANTHER" id="PTHR47969:SF33">
    <property type="entry name" value="KINESIN-LIKE PROTEIN"/>
    <property type="match status" value="1"/>
</dbReference>
<keyword evidence="3 5" id="KW-0067">ATP-binding</keyword>
<dbReference type="InterPro" id="IPR036961">
    <property type="entry name" value="Kinesin_motor_dom_sf"/>
</dbReference>
<evidence type="ECO:0000259" key="7">
    <source>
        <dbReference type="PROSITE" id="PS50067"/>
    </source>
</evidence>
<keyword evidence="2 5" id="KW-0547">Nucleotide-binding</keyword>
<evidence type="ECO:0000313" key="8">
    <source>
        <dbReference type="Ensembl" id="ENSPCEP00000016650.1"/>
    </source>
</evidence>
<keyword evidence="4" id="KW-0963">Cytoplasm</keyword>
<evidence type="ECO:0000256" key="4">
    <source>
        <dbReference type="ARBA" id="ARBA00023212"/>
    </source>
</evidence>
<dbReference type="SMART" id="SM00129">
    <property type="entry name" value="KISc"/>
    <property type="match status" value="1"/>
</dbReference>
<dbReference type="SUPFAM" id="SSF52540">
    <property type="entry name" value="P-loop containing nucleoside triphosphate hydrolases"/>
    <property type="match status" value="1"/>
</dbReference>
<dbReference type="GO" id="GO:0005524">
    <property type="term" value="F:ATP binding"/>
    <property type="evidence" value="ECO:0007669"/>
    <property type="project" value="UniProtKB-UniRule"/>
</dbReference>
<dbReference type="GO" id="GO:0005875">
    <property type="term" value="C:microtubule associated complex"/>
    <property type="evidence" value="ECO:0007669"/>
    <property type="project" value="TreeGrafter"/>
</dbReference>
<protein>
    <recommendedName>
        <fullName evidence="7">Kinesin motor domain-containing protein</fullName>
    </recommendedName>
</protein>
<comment type="similarity">
    <text evidence="5">Belongs to the TRAFAC class myosin-kinesin ATPase superfamily. Kinesin family.</text>
</comment>
<dbReference type="GO" id="GO:0003777">
    <property type="term" value="F:microtubule motor activity"/>
    <property type="evidence" value="ECO:0007669"/>
    <property type="project" value="InterPro"/>
</dbReference>
<dbReference type="Proteomes" id="UP000694393">
    <property type="component" value="Unplaced"/>
</dbReference>
<dbReference type="GO" id="GO:0051231">
    <property type="term" value="P:spindle elongation"/>
    <property type="evidence" value="ECO:0007669"/>
    <property type="project" value="TreeGrafter"/>
</dbReference>
<keyword evidence="5" id="KW-0505">Motor protein</keyword>
<dbReference type="InterPro" id="IPR001752">
    <property type="entry name" value="Kinesin_motor_dom"/>
</dbReference>
<sequence>MRPFPLARVRPLSCLERRRGDRSLLSLGQVNAAGQETAFRVSAAFGADTSQEGLFEGSGMKRLVELAASGFSCVAFAFGQTGSGKTYSLLGPFAQGEGQLGKPCLLGLMQRSFVYLLEQTQGHGPSLLLSASYVEIHKEQVRDLLSPGPPQPLPVRWSQTRGFYVENLLTVEFESLETIMALLQEGAAQGVCSPREEAPPVPGTSAGSGGGQGPRAGQVRGC</sequence>
<evidence type="ECO:0000256" key="2">
    <source>
        <dbReference type="ARBA" id="ARBA00022741"/>
    </source>
</evidence>
<proteinExistence type="inferred from homology"/>
<dbReference type="PANTHER" id="PTHR47969">
    <property type="entry name" value="CHROMOSOME-ASSOCIATED KINESIN KIF4A-RELATED"/>
    <property type="match status" value="1"/>
</dbReference>
<dbReference type="GO" id="GO:0008017">
    <property type="term" value="F:microtubule binding"/>
    <property type="evidence" value="ECO:0007669"/>
    <property type="project" value="InterPro"/>
</dbReference>
<comment type="subcellular location">
    <subcellularLocation>
        <location evidence="1">Cytoplasm</location>
        <location evidence="1">Cytoskeleton</location>
    </subcellularLocation>
</comment>
<evidence type="ECO:0000256" key="3">
    <source>
        <dbReference type="ARBA" id="ARBA00022840"/>
    </source>
</evidence>